<dbReference type="InterPro" id="IPR019632">
    <property type="entry name" value="DUF2497"/>
</dbReference>
<dbReference type="EMBL" id="CP050898">
    <property type="protein sequence ID" value="QIX20669.1"/>
    <property type="molecule type" value="Genomic_DNA"/>
</dbReference>
<feature type="compositionally biased region" description="Pro residues" evidence="1">
    <location>
        <begin position="59"/>
        <end position="69"/>
    </location>
</feature>
<feature type="region of interest" description="Disordered" evidence="1">
    <location>
        <begin position="26"/>
        <end position="97"/>
    </location>
</feature>
<dbReference type="RefSeq" id="WP_004442172.1">
    <property type="nucleotide sequence ID" value="NZ_CP048584.1"/>
</dbReference>
<reference evidence="2 3" key="1">
    <citation type="submission" date="2020-04" db="EMBL/GenBank/DDBJ databases">
        <title>FDA dAtabase for Regulatory Grade micrObial Sequences (FDA-ARGOS): Supporting development and validation of Infectious Disease Dx tests.</title>
        <authorList>
            <person name="Sciortino C."/>
            <person name="Tallon L."/>
            <person name="Sadzewicz L."/>
            <person name="Vavikolanu K."/>
            <person name="Mehta A."/>
            <person name="Aluvathingal J."/>
            <person name="Nadendla S."/>
            <person name="Nandy P."/>
            <person name="Geyer C."/>
            <person name="Yan Y."/>
            <person name="Sichtig H."/>
        </authorList>
    </citation>
    <scope>NUCLEOTIDE SEQUENCE [LARGE SCALE GENOMIC DNA]</scope>
    <source>
        <strain evidence="2 3">FDAARGOS_633</strain>
    </source>
</reference>
<organism evidence="2 3">
    <name type="scientific">Agrobacterium pusense</name>
    <dbReference type="NCBI Taxonomy" id="648995"/>
    <lineage>
        <taxon>Bacteria</taxon>
        <taxon>Pseudomonadati</taxon>
        <taxon>Pseudomonadota</taxon>
        <taxon>Alphaproteobacteria</taxon>
        <taxon>Hyphomicrobiales</taxon>
        <taxon>Rhizobiaceae</taxon>
        <taxon>Rhizobium/Agrobacterium group</taxon>
        <taxon>Agrobacterium</taxon>
    </lineage>
</organism>
<feature type="compositionally biased region" description="Low complexity" evidence="1">
    <location>
        <begin position="130"/>
        <end position="147"/>
    </location>
</feature>
<evidence type="ECO:0000256" key="1">
    <source>
        <dbReference type="SAM" id="MobiDB-lite"/>
    </source>
</evidence>
<dbReference type="Proteomes" id="UP000500870">
    <property type="component" value="Chromosome 1"/>
</dbReference>
<evidence type="ECO:0000313" key="3">
    <source>
        <dbReference type="Proteomes" id="UP000500870"/>
    </source>
</evidence>
<protein>
    <submittedName>
        <fullName evidence="2">DUF2497 domain-containing protein</fullName>
    </submittedName>
</protein>
<feature type="compositionally biased region" description="Low complexity" evidence="1">
    <location>
        <begin position="165"/>
        <end position="182"/>
    </location>
</feature>
<sequence length="320" mass="33948">MAQPSVAREPSMEEILASIRRIIESNEPGPAGAFSGQLPPVYDDEDEAAGDATYMTEPASPPARVPPPANQAFGARPAQDFSPAYEQSLAEPQEIPVEKTMSLADVAARVRAAADRNAAMGPQAFASQGQRAAMQASPASSSPAVPQTERPAAQRPTDVRPLMVAAAATAAEQQAPAASEDRAAAAAIESAPVPENHFDHMALRGAIETAVAEEVFDIDVQEPIAEAPSLDLVAPQPEDKAQAGSDLSLNLISAAAGAQIARSFSELAEVFDGVERRSIEDMAAEMLRPMLQEWLEDNLPTLVERLVREEIERVARGSRR</sequence>
<feature type="region of interest" description="Disordered" evidence="1">
    <location>
        <begin position="121"/>
        <end position="182"/>
    </location>
</feature>
<name>A0A6H0ZJ45_9HYPH</name>
<proteinExistence type="predicted"/>
<gene>
    <name evidence="2" type="ORF">FOB41_05710</name>
</gene>
<evidence type="ECO:0000313" key="2">
    <source>
        <dbReference type="EMBL" id="QIX20669.1"/>
    </source>
</evidence>
<accession>A0A6H0ZJ45</accession>
<dbReference type="AlphaFoldDB" id="A0A6H0ZJ45"/>
<dbReference type="Pfam" id="PF10691">
    <property type="entry name" value="DUF2497"/>
    <property type="match status" value="1"/>
</dbReference>